<feature type="domain" description="CWF21" evidence="2">
    <location>
        <begin position="66"/>
        <end position="111"/>
    </location>
</feature>
<dbReference type="OrthoDB" id="10267305at2759"/>
<reference evidence="3 4" key="1">
    <citation type="submission" date="2017-03" db="EMBL/GenBank/DDBJ databases">
        <title>An alternative strategy for trypanosome survival in the mammalian bloodstream revealed through genome and transcriptome analysis of the ubiquitous bovine parasite Trypanosoma (Megatrypanum) theileri.</title>
        <authorList>
            <person name="Kelly S."/>
            <person name="Ivens A."/>
            <person name="Mott A."/>
            <person name="O'Neill E."/>
            <person name="Emms D."/>
            <person name="Macleod O."/>
            <person name="Voorheis P."/>
            <person name="Matthews J."/>
            <person name="Matthews K."/>
            <person name="Carrington M."/>
        </authorList>
    </citation>
    <scope>NUCLEOTIDE SEQUENCE [LARGE SCALE GENOMIC DNA]</scope>
    <source>
        <strain evidence="3">Edinburgh</strain>
    </source>
</reference>
<sequence>MYNGIGSVSVKGTGLSGYVQRSKAAISQLSKFTPVEYIDDVPPPSVNPLEALRPAKENKELAARLEQHQLLRSIKLKVLLYREERMASGVPDDVINRECETLHESLLRNYADELNEMRRAEAKETAQKTAERFAAAFNVKQGTLGDAFDRAQREAERQATEAERRRAMEQKIAEKVKRVRGE</sequence>
<dbReference type="STRING" id="67003.A0A1X0P2X2"/>
<name>A0A1X0P2X2_9TRYP</name>
<dbReference type="RefSeq" id="XP_028885301.1">
    <property type="nucleotide sequence ID" value="XM_029023277.1"/>
</dbReference>
<proteinExistence type="predicted"/>
<dbReference type="EMBL" id="NBCO01000006">
    <property type="protein sequence ID" value="ORC91235.1"/>
    <property type="molecule type" value="Genomic_DNA"/>
</dbReference>
<gene>
    <name evidence="3" type="ORF">TM35_000062400</name>
</gene>
<dbReference type="SMART" id="SM01115">
    <property type="entry name" value="cwf21"/>
    <property type="match status" value="1"/>
</dbReference>
<evidence type="ECO:0000313" key="4">
    <source>
        <dbReference type="Proteomes" id="UP000192257"/>
    </source>
</evidence>
<dbReference type="CDD" id="cd21372">
    <property type="entry name" value="cwf21_CWC21-like"/>
    <property type="match status" value="1"/>
</dbReference>
<keyword evidence="4" id="KW-1185">Reference proteome</keyword>
<evidence type="ECO:0000256" key="1">
    <source>
        <dbReference type="SAM" id="MobiDB-lite"/>
    </source>
</evidence>
<dbReference type="AlphaFoldDB" id="A0A1X0P2X2"/>
<dbReference type="InterPro" id="IPR013170">
    <property type="entry name" value="mRNA_splic_Cwf21_dom"/>
</dbReference>
<accession>A0A1X0P2X2</accession>
<organism evidence="3 4">
    <name type="scientific">Trypanosoma theileri</name>
    <dbReference type="NCBI Taxonomy" id="67003"/>
    <lineage>
        <taxon>Eukaryota</taxon>
        <taxon>Discoba</taxon>
        <taxon>Euglenozoa</taxon>
        <taxon>Kinetoplastea</taxon>
        <taxon>Metakinetoplastina</taxon>
        <taxon>Trypanosomatida</taxon>
        <taxon>Trypanosomatidae</taxon>
        <taxon>Trypanosoma</taxon>
    </lineage>
</organism>
<dbReference type="VEuPathDB" id="TriTrypDB:TM35_000062400"/>
<dbReference type="Proteomes" id="UP000192257">
    <property type="component" value="Unassembled WGS sequence"/>
</dbReference>
<feature type="region of interest" description="Disordered" evidence="1">
    <location>
        <begin position="151"/>
        <end position="182"/>
    </location>
</feature>
<dbReference type="GO" id="GO:0005634">
    <property type="term" value="C:nucleus"/>
    <property type="evidence" value="ECO:0007669"/>
    <property type="project" value="UniProtKB-ARBA"/>
</dbReference>
<protein>
    <recommendedName>
        <fullName evidence="2">CWF21 domain-containing protein</fullName>
    </recommendedName>
</protein>
<comment type="caution">
    <text evidence="3">The sequence shown here is derived from an EMBL/GenBank/DDBJ whole genome shotgun (WGS) entry which is preliminary data.</text>
</comment>
<dbReference type="GeneID" id="39983057"/>
<evidence type="ECO:0000313" key="3">
    <source>
        <dbReference type="EMBL" id="ORC91235.1"/>
    </source>
</evidence>
<evidence type="ECO:0000259" key="2">
    <source>
        <dbReference type="SMART" id="SM01115"/>
    </source>
</evidence>